<evidence type="ECO:0000313" key="7">
    <source>
        <dbReference type="Proteomes" id="UP001432322"/>
    </source>
</evidence>
<accession>A0AAV5URY0</accession>
<dbReference type="CDD" id="cd00086">
    <property type="entry name" value="homeodomain"/>
    <property type="match status" value="1"/>
</dbReference>
<feature type="DNA-binding region" description="Homeobox" evidence="2">
    <location>
        <begin position="231"/>
        <end position="290"/>
    </location>
</feature>
<dbReference type="InterPro" id="IPR009057">
    <property type="entry name" value="Homeodomain-like_sf"/>
</dbReference>
<evidence type="ECO:0000256" key="3">
    <source>
        <dbReference type="RuleBase" id="RU000682"/>
    </source>
</evidence>
<feature type="domain" description="Homeobox" evidence="5">
    <location>
        <begin position="229"/>
        <end position="289"/>
    </location>
</feature>
<evidence type="ECO:0000259" key="5">
    <source>
        <dbReference type="PROSITE" id="PS50071"/>
    </source>
</evidence>
<dbReference type="InterPro" id="IPR001356">
    <property type="entry name" value="HD"/>
</dbReference>
<evidence type="ECO:0000256" key="2">
    <source>
        <dbReference type="PROSITE-ProRule" id="PRU00108"/>
    </source>
</evidence>
<dbReference type="Proteomes" id="UP001432322">
    <property type="component" value="Unassembled WGS sequence"/>
</dbReference>
<name>A0AAV5URY0_9BILA</name>
<evidence type="ECO:0000256" key="1">
    <source>
        <dbReference type="ARBA" id="ARBA00004123"/>
    </source>
</evidence>
<feature type="compositionally biased region" description="Basic and acidic residues" evidence="4">
    <location>
        <begin position="116"/>
        <end position="137"/>
    </location>
</feature>
<gene>
    <name evidence="6" type="ORF">PFISCL1PPCAC_1171</name>
</gene>
<dbReference type="PROSITE" id="PS50071">
    <property type="entry name" value="HOMEOBOX_2"/>
    <property type="match status" value="1"/>
</dbReference>
<comment type="subcellular location">
    <subcellularLocation>
        <location evidence="1 2 3">Nucleus</location>
    </subcellularLocation>
</comment>
<dbReference type="GO" id="GO:0003677">
    <property type="term" value="F:DNA binding"/>
    <property type="evidence" value="ECO:0007669"/>
    <property type="project" value="UniProtKB-UniRule"/>
</dbReference>
<proteinExistence type="predicted"/>
<dbReference type="AlphaFoldDB" id="A0AAV5URY0"/>
<evidence type="ECO:0000313" key="6">
    <source>
        <dbReference type="EMBL" id="GMT09874.1"/>
    </source>
</evidence>
<keyword evidence="7" id="KW-1185">Reference proteome</keyword>
<feature type="region of interest" description="Disordered" evidence="4">
    <location>
        <begin position="116"/>
        <end position="147"/>
    </location>
</feature>
<dbReference type="EMBL" id="BTSY01000001">
    <property type="protein sequence ID" value="GMT09874.1"/>
    <property type="molecule type" value="Genomic_DNA"/>
</dbReference>
<dbReference type="SUPFAM" id="SSF46689">
    <property type="entry name" value="Homeodomain-like"/>
    <property type="match status" value="1"/>
</dbReference>
<comment type="caution">
    <text evidence="6">The sequence shown here is derived from an EMBL/GenBank/DDBJ whole genome shotgun (WGS) entry which is preliminary data.</text>
</comment>
<dbReference type="Gene3D" id="1.10.10.60">
    <property type="entry name" value="Homeodomain-like"/>
    <property type="match status" value="1"/>
</dbReference>
<keyword evidence="2 3" id="KW-0371">Homeobox</keyword>
<dbReference type="GO" id="GO:0005634">
    <property type="term" value="C:nucleus"/>
    <property type="evidence" value="ECO:0007669"/>
    <property type="project" value="UniProtKB-SubCell"/>
</dbReference>
<organism evidence="6 7">
    <name type="scientific">Pristionchus fissidentatus</name>
    <dbReference type="NCBI Taxonomy" id="1538716"/>
    <lineage>
        <taxon>Eukaryota</taxon>
        <taxon>Metazoa</taxon>
        <taxon>Ecdysozoa</taxon>
        <taxon>Nematoda</taxon>
        <taxon>Chromadorea</taxon>
        <taxon>Rhabditida</taxon>
        <taxon>Rhabditina</taxon>
        <taxon>Diplogasteromorpha</taxon>
        <taxon>Diplogasteroidea</taxon>
        <taxon>Neodiplogasteridae</taxon>
        <taxon>Pristionchus</taxon>
    </lineage>
</organism>
<evidence type="ECO:0000256" key="4">
    <source>
        <dbReference type="SAM" id="MobiDB-lite"/>
    </source>
</evidence>
<keyword evidence="2 3" id="KW-0539">Nucleus</keyword>
<keyword evidence="2 3" id="KW-0238">DNA-binding</keyword>
<protein>
    <recommendedName>
        <fullName evidence="5">Homeobox domain-containing protein</fullName>
    </recommendedName>
</protein>
<reference evidence="6" key="1">
    <citation type="submission" date="2023-10" db="EMBL/GenBank/DDBJ databases">
        <title>Genome assembly of Pristionchus species.</title>
        <authorList>
            <person name="Yoshida K."/>
            <person name="Sommer R.J."/>
        </authorList>
    </citation>
    <scope>NUCLEOTIDE SEQUENCE</scope>
    <source>
        <strain evidence="6">RS5133</strain>
    </source>
</reference>
<feature type="non-terminal residue" evidence="6">
    <location>
        <position position="1"/>
    </location>
</feature>
<sequence>TSLIHPFSPFLMAFSPDDLFIPLPVSTNATTPILKWILSRDNTHHFPLHLLTTGRSFDVANEEIVNEEQSFDAGCDLMEESENEETEYSSDEYISTEEEEEGLISHYCSMTECCKTKQEPHDDNENETSNRIDRSEGEQSAIDVSSVSQISCQSTEIDVVGVDVKEIKKECDDYDLPPVLPSNFQLKKEEPDEESEQIQTGSVPSHSLVSSHLPPTPSSPTVASVLGLSTAVKRRLALTHPQREVVNAIFAHVQYLTKTEQSILASAFNITNMQVRNMFMNRGGRASMRSRHVDTNDVQRVIRESLQHFGFSVVPVKNK</sequence>
<dbReference type="Pfam" id="PF00046">
    <property type="entry name" value="Homeodomain"/>
    <property type="match status" value="1"/>
</dbReference>
<feature type="compositionally biased region" description="Low complexity" evidence="4">
    <location>
        <begin position="202"/>
        <end position="213"/>
    </location>
</feature>
<feature type="region of interest" description="Disordered" evidence="4">
    <location>
        <begin position="180"/>
        <end position="221"/>
    </location>
</feature>